<dbReference type="Proteomes" id="UP000477920">
    <property type="component" value="Unassembled WGS sequence"/>
</dbReference>
<name>A0AB34CZ69_BACCE</name>
<gene>
    <name evidence="1" type="ORF">F8158_28065</name>
</gene>
<dbReference type="RefSeq" id="WP_151640164.1">
    <property type="nucleotide sequence ID" value="NZ_WBPB01000074.1"/>
</dbReference>
<evidence type="ECO:0000313" key="2">
    <source>
        <dbReference type="Proteomes" id="UP000477920"/>
    </source>
</evidence>
<reference evidence="1 2" key="1">
    <citation type="submission" date="2019-10" db="EMBL/GenBank/DDBJ databases">
        <title>Bacillus from the desert of Cuatro Cinegas, Coahuila.</title>
        <authorList>
            <person name="Olmedo-Alvarez G."/>
            <person name="Saldana S."/>
            <person name="Barcelo D."/>
        </authorList>
    </citation>
    <scope>NUCLEOTIDE SEQUENCE [LARGE SCALE GENOMIC DNA]</scope>
    <source>
        <strain evidence="1 2">CH101a_3T</strain>
    </source>
</reference>
<dbReference type="EMBL" id="WBPB01000074">
    <property type="protein sequence ID" value="KAB2491157.1"/>
    <property type="molecule type" value="Genomic_DNA"/>
</dbReference>
<dbReference type="Pfam" id="PF12640">
    <property type="entry name" value="UPF0489"/>
    <property type="match status" value="1"/>
</dbReference>
<dbReference type="InterPro" id="IPR024131">
    <property type="entry name" value="UPF0489"/>
</dbReference>
<organism evidence="1 2">
    <name type="scientific">Bacillus cereus</name>
    <dbReference type="NCBI Taxonomy" id="1396"/>
    <lineage>
        <taxon>Bacteria</taxon>
        <taxon>Bacillati</taxon>
        <taxon>Bacillota</taxon>
        <taxon>Bacilli</taxon>
        <taxon>Bacillales</taxon>
        <taxon>Bacillaceae</taxon>
        <taxon>Bacillus</taxon>
        <taxon>Bacillus cereus group</taxon>
    </lineage>
</organism>
<comment type="caution">
    <text evidence="1">The sequence shown here is derived from an EMBL/GenBank/DDBJ whole genome shotgun (WGS) entry which is preliminary data.</text>
</comment>
<accession>A0AB34CZ69</accession>
<sequence length="259" mass="30603">MNIFDSKSDWKIHIPDRNIYIMKDHSWAFAAWEYEKLKGNINSDSVLLHFDYHLDDVSDGLLVDGVMDAQTKDDLFSVTRKNIEYYNEEPLQPKIQIDNFIWPSFARGTISTMFSIAPQDQQDFASWMLTEVSTDYGRFDIEQEKNKILKYIPMDKFKNVHRTYSFEEFKKQHLHMFYKCIENKNKILDLDLDYFISRQNPDSTELMPKNEIQKILSELLGMCEWDLITVALSPSYCGGDENAEYLLNIFLNAAKIRIW</sequence>
<evidence type="ECO:0000313" key="1">
    <source>
        <dbReference type="EMBL" id="KAB2491157.1"/>
    </source>
</evidence>
<proteinExistence type="predicted"/>
<protein>
    <submittedName>
        <fullName evidence="1">Uncharacterized protein</fullName>
    </submittedName>
</protein>
<dbReference type="AlphaFoldDB" id="A0AB34CZ69"/>